<reference evidence="1 2" key="1">
    <citation type="journal article" date="2019" name="Nat. Ecol. Evol.">
        <title>Megaphylogeny resolves global patterns of mushroom evolution.</title>
        <authorList>
            <person name="Varga T."/>
            <person name="Krizsan K."/>
            <person name="Foldi C."/>
            <person name="Dima B."/>
            <person name="Sanchez-Garcia M."/>
            <person name="Sanchez-Ramirez S."/>
            <person name="Szollosi G.J."/>
            <person name="Szarkandi J.G."/>
            <person name="Papp V."/>
            <person name="Albert L."/>
            <person name="Andreopoulos W."/>
            <person name="Angelini C."/>
            <person name="Antonin V."/>
            <person name="Barry K.W."/>
            <person name="Bougher N.L."/>
            <person name="Buchanan P."/>
            <person name="Buyck B."/>
            <person name="Bense V."/>
            <person name="Catcheside P."/>
            <person name="Chovatia M."/>
            <person name="Cooper J."/>
            <person name="Damon W."/>
            <person name="Desjardin D."/>
            <person name="Finy P."/>
            <person name="Geml J."/>
            <person name="Haridas S."/>
            <person name="Hughes K."/>
            <person name="Justo A."/>
            <person name="Karasinski D."/>
            <person name="Kautmanova I."/>
            <person name="Kiss B."/>
            <person name="Kocsube S."/>
            <person name="Kotiranta H."/>
            <person name="LaButti K.M."/>
            <person name="Lechner B.E."/>
            <person name="Liimatainen K."/>
            <person name="Lipzen A."/>
            <person name="Lukacs Z."/>
            <person name="Mihaltcheva S."/>
            <person name="Morgado L.N."/>
            <person name="Niskanen T."/>
            <person name="Noordeloos M.E."/>
            <person name="Ohm R.A."/>
            <person name="Ortiz-Santana B."/>
            <person name="Ovrebo C."/>
            <person name="Racz N."/>
            <person name="Riley R."/>
            <person name="Savchenko A."/>
            <person name="Shiryaev A."/>
            <person name="Soop K."/>
            <person name="Spirin V."/>
            <person name="Szebenyi C."/>
            <person name="Tomsovsky M."/>
            <person name="Tulloss R.E."/>
            <person name="Uehling J."/>
            <person name="Grigoriev I.V."/>
            <person name="Vagvolgyi C."/>
            <person name="Papp T."/>
            <person name="Martin F.M."/>
            <person name="Miettinen O."/>
            <person name="Hibbett D.S."/>
            <person name="Nagy L.G."/>
        </authorList>
    </citation>
    <scope>NUCLEOTIDE SEQUENCE [LARGE SCALE GENOMIC DNA]</scope>
    <source>
        <strain evidence="1 2">CBS 309.79</strain>
    </source>
</reference>
<dbReference type="AlphaFoldDB" id="A0A5C3Q8N1"/>
<accession>A0A5C3Q8N1</accession>
<name>A0A5C3Q8N1_9AGAR</name>
<dbReference type="OrthoDB" id="3218065at2759"/>
<evidence type="ECO:0000313" key="1">
    <source>
        <dbReference type="EMBL" id="TFK96528.1"/>
    </source>
</evidence>
<protein>
    <submittedName>
        <fullName evidence="1">Uncharacterized protein</fullName>
    </submittedName>
</protein>
<keyword evidence="2" id="KW-1185">Reference proteome</keyword>
<sequence length="215" mass="24757">MDVQQPLKKKGVERGALFARQVFDHTFLLTKQFKLMFEKKHPGCIAVVLVNHFQGHSTFADDALQLCLRNGLFKQASDGTCVSQSMVFSNDHEVVELSGRPKGMKQVLVEQGLFCSNLWKKCSKDDYCANAATDCYFKEQCGLIQKILEKKDMPQMYLSPPKYHCKINLIEYFWGALKRYLRKHCHYLFPGLKKDIPAALASIRVETIHKWKHQA</sequence>
<dbReference type="Gene3D" id="3.30.420.10">
    <property type="entry name" value="Ribonuclease H-like superfamily/Ribonuclease H"/>
    <property type="match status" value="1"/>
</dbReference>
<dbReference type="InterPro" id="IPR036397">
    <property type="entry name" value="RNaseH_sf"/>
</dbReference>
<gene>
    <name evidence="1" type="ORF">BDV98DRAFT_614383</name>
</gene>
<organism evidence="1 2">
    <name type="scientific">Pterulicium gracile</name>
    <dbReference type="NCBI Taxonomy" id="1884261"/>
    <lineage>
        <taxon>Eukaryota</taxon>
        <taxon>Fungi</taxon>
        <taxon>Dikarya</taxon>
        <taxon>Basidiomycota</taxon>
        <taxon>Agaricomycotina</taxon>
        <taxon>Agaricomycetes</taxon>
        <taxon>Agaricomycetidae</taxon>
        <taxon>Agaricales</taxon>
        <taxon>Pleurotineae</taxon>
        <taxon>Pterulaceae</taxon>
        <taxon>Pterulicium</taxon>
    </lineage>
</organism>
<evidence type="ECO:0000313" key="2">
    <source>
        <dbReference type="Proteomes" id="UP000305067"/>
    </source>
</evidence>
<dbReference type="GO" id="GO:0003676">
    <property type="term" value="F:nucleic acid binding"/>
    <property type="evidence" value="ECO:0007669"/>
    <property type="project" value="InterPro"/>
</dbReference>
<dbReference type="STRING" id="1884261.A0A5C3Q8N1"/>
<dbReference type="Proteomes" id="UP000305067">
    <property type="component" value="Unassembled WGS sequence"/>
</dbReference>
<dbReference type="EMBL" id="ML178859">
    <property type="protein sequence ID" value="TFK96528.1"/>
    <property type="molecule type" value="Genomic_DNA"/>
</dbReference>
<proteinExistence type="predicted"/>